<protein>
    <submittedName>
        <fullName evidence="1">Uncharacterized protein</fullName>
    </submittedName>
</protein>
<sequence length="86" mass="9705">PLIFALLKGYDEVKPSLTQQSNSGPFTLTPDNEDANMILYHLRLRSIQKLTEKYTRLGRAWIRSPTWVLVLKCGPASQVRAAVSAY</sequence>
<keyword evidence="2" id="KW-1185">Reference proteome</keyword>
<evidence type="ECO:0000313" key="2">
    <source>
        <dbReference type="Proteomes" id="UP000199150"/>
    </source>
</evidence>
<evidence type="ECO:0000313" key="1">
    <source>
        <dbReference type="EMBL" id="SCW69066.1"/>
    </source>
</evidence>
<accession>A0A1G4SJ31</accession>
<dbReference type="AlphaFoldDB" id="A0A1G4SJ31"/>
<organism evidence="1 2">
    <name type="scientific">Asticcacaulis taihuensis</name>
    <dbReference type="NCBI Taxonomy" id="260084"/>
    <lineage>
        <taxon>Bacteria</taxon>
        <taxon>Pseudomonadati</taxon>
        <taxon>Pseudomonadota</taxon>
        <taxon>Alphaproteobacteria</taxon>
        <taxon>Caulobacterales</taxon>
        <taxon>Caulobacteraceae</taxon>
        <taxon>Asticcacaulis</taxon>
    </lineage>
</organism>
<dbReference type="Proteomes" id="UP000199150">
    <property type="component" value="Unassembled WGS sequence"/>
</dbReference>
<dbReference type="EMBL" id="FMTS01000004">
    <property type="protein sequence ID" value="SCW69066.1"/>
    <property type="molecule type" value="Genomic_DNA"/>
</dbReference>
<dbReference type="RefSeq" id="WP_220083740.1">
    <property type="nucleotide sequence ID" value="NZ_FMTS01000004.1"/>
</dbReference>
<gene>
    <name evidence="1" type="ORF">SAMN02927928_2748</name>
</gene>
<feature type="non-terminal residue" evidence="1">
    <location>
        <position position="1"/>
    </location>
</feature>
<reference evidence="2" key="1">
    <citation type="submission" date="2016-10" db="EMBL/GenBank/DDBJ databases">
        <authorList>
            <person name="Varghese N."/>
            <person name="Submissions S."/>
        </authorList>
    </citation>
    <scope>NUCLEOTIDE SEQUENCE [LARGE SCALE GENOMIC DNA]</scope>
    <source>
        <strain evidence="2">CGMCC 1.3431</strain>
    </source>
</reference>
<name>A0A1G4SJ31_9CAUL</name>
<proteinExistence type="predicted"/>